<keyword evidence="5" id="KW-0808">Transferase</keyword>
<evidence type="ECO:0000256" key="4">
    <source>
        <dbReference type="ARBA" id="ARBA00022553"/>
    </source>
</evidence>
<dbReference type="InterPro" id="IPR000700">
    <property type="entry name" value="PAS-assoc_C"/>
</dbReference>
<dbReference type="InterPro" id="IPR005467">
    <property type="entry name" value="His_kinase_dom"/>
</dbReference>
<feature type="domain" description="Response regulatory" evidence="18">
    <location>
        <begin position="810"/>
        <end position="927"/>
    </location>
</feature>
<dbReference type="SMART" id="SM00304">
    <property type="entry name" value="HAMP"/>
    <property type="match status" value="1"/>
</dbReference>
<dbReference type="SMART" id="SM00091">
    <property type="entry name" value="PAS"/>
    <property type="match status" value="1"/>
</dbReference>
<dbReference type="CDD" id="cd00130">
    <property type="entry name" value="PAS"/>
    <property type="match status" value="1"/>
</dbReference>
<reference evidence="22 23" key="1">
    <citation type="submission" date="2020-10" db="EMBL/GenBank/DDBJ databases">
        <title>Connecting structure to function with the recovery of over 1000 high-quality activated sludge metagenome-assembled genomes encoding full-length rRNA genes using long-read sequencing.</title>
        <authorList>
            <person name="Singleton C.M."/>
            <person name="Petriglieri F."/>
            <person name="Kristensen J.M."/>
            <person name="Kirkegaard R.H."/>
            <person name="Michaelsen T.Y."/>
            <person name="Andersen M.H."/>
            <person name="Karst S.M."/>
            <person name="Dueholm M.S."/>
            <person name="Nielsen P.H."/>
            <person name="Albertsen M."/>
        </authorList>
    </citation>
    <scope>NUCLEOTIDE SEQUENCE [LARGE SCALE GENOMIC DNA]</scope>
    <source>
        <strain evidence="22">EsbW_18-Q3-R4-48_BATAC.463</strain>
    </source>
</reference>
<dbReference type="PANTHER" id="PTHR45339:SF1">
    <property type="entry name" value="HYBRID SIGNAL TRANSDUCTION HISTIDINE KINASE J"/>
    <property type="match status" value="1"/>
</dbReference>
<dbReference type="SMART" id="SM00448">
    <property type="entry name" value="REC"/>
    <property type="match status" value="1"/>
</dbReference>
<dbReference type="InterPro" id="IPR003661">
    <property type="entry name" value="HisK_dim/P_dom"/>
</dbReference>
<organism evidence="22 23">
    <name type="scientific">Candidatus Dechloromonas phosphorivorans</name>
    <dbReference type="NCBI Taxonomy" id="2899244"/>
    <lineage>
        <taxon>Bacteria</taxon>
        <taxon>Pseudomonadati</taxon>
        <taxon>Pseudomonadota</taxon>
        <taxon>Betaproteobacteria</taxon>
        <taxon>Rhodocyclales</taxon>
        <taxon>Azonexaceae</taxon>
        <taxon>Dechloromonas</taxon>
    </lineage>
</organism>
<dbReference type="InterPro" id="IPR003660">
    <property type="entry name" value="HAMP_dom"/>
</dbReference>
<dbReference type="InterPro" id="IPR003594">
    <property type="entry name" value="HATPase_dom"/>
</dbReference>
<dbReference type="GO" id="GO:0016020">
    <property type="term" value="C:membrane"/>
    <property type="evidence" value="ECO:0007669"/>
    <property type="project" value="UniProtKB-SubCell"/>
</dbReference>
<dbReference type="NCBIfam" id="TIGR00229">
    <property type="entry name" value="sensory_box"/>
    <property type="match status" value="1"/>
</dbReference>
<evidence type="ECO:0000256" key="2">
    <source>
        <dbReference type="ARBA" id="ARBA00004370"/>
    </source>
</evidence>
<evidence type="ECO:0000259" key="21">
    <source>
        <dbReference type="PROSITE" id="PS50885"/>
    </source>
</evidence>
<dbReference type="PROSITE" id="PS50113">
    <property type="entry name" value="PAC"/>
    <property type="match status" value="1"/>
</dbReference>
<dbReference type="Pfam" id="PF00512">
    <property type="entry name" value="HisKA"/>
    <property type="match status" value="1"/>
</dbReference>
<evidence type="ECO:0000256" key="1">
    <source>
        <dbReference type="ARBA" id="ARBA00000085"/>
    </source>
</evidence>
<comment type="caution">
    <text evidence="22">The sequence shown here is derived from an EMBL/GenBank/DDBJ whole genome shotgun (WGS) entry which is preliminary data.</text>
</comment>
<evidence type="ECO:0000256" key="13">
    <source>
        <dbReference type="ARBA" id="ARBA00058004"/>
    </source>
</evidence>
<keyword evidence="7" id="KW-0547">Nucleotide-binding</keyword>
<keyword evidence="6 16" id="KW-0812">Transmembrane</keyword>
<evidence type="ECO:0000313" key="22">
    <source>
        <dbReference type="EMBL" id="MBK7416902.1"/>
    </source>
</evidence>
<dbReference type="PROSITE" id="PS50885">
    <property type="entry name" value="HAMP"/>
    <property type="match status" value="1"/>
</dbReference>
<dbReference type="CDD" id="cd06225">
    <property type="entry name" value="HAMP"/>
    <property type="match status" value="1"/>
</dbReference>
<keyword evidence="9" id="KW-0067">ATP-binding</keyword>
<keyword evidence="11" id="KW-0902">Two-component regulatory system</keyword>
<evidence type="ECO:0000256" key="16">
    <source>
        <dbReference type="SAM" id="Phobius"/>
    </source>
</evidence>
<evidence type="ECO:0000256" key="11">
    <source>
        <dbReference type="ARBA" id="ARBA00023012"/>
    </source>
</evidence>
<evidence type="ECO:0000256" key="7">
    <source>
        <dbReference type="ARBA" id="ARBA00022741"/>
    </source>
</evidence>
<dbReference type="SUPFAM" id="SSF47384">
    <property type="entry name" value="Homodimeric domain of signal transducing histidine kinase"/>
    <property type="match status" value="1"/>
</dbReference>
<dbReference type="Pfam" id="PF00072">
    <property type="entry name" value="Response_reg"/>
    <property type="match status" value="1"/>
</dbReference>
<dbReference type="Gene3D" id="3.40.50.2300">
    <property type="match status" value="1"/>
</dbReference>
<evidence type="ECO:0000259" key="19">
    <source>
        <dbReference type="PROSITE" id="PS50112"/>
    </source>
</evidence>
<evidence type="ECO:0000256" key="9">
    <source>
        <dbReference type="ARBA" id="ARBA00022840"/>
    </source>
</evidence>
<feature type="domain" description="PAS" evidence="19">
    <location>
        <begin position="393"/>
        <end position="464"/>
    </location>
</feature>
<evidence type="ECO:0000256" key="3">
    <source>
        <dbReference type="ARBA" id="ARBA00012438"/>
    </source>
</evidence>
<dbReference type="SUPFAM" id="SSF55785">
    <property type="entry name" value="PYP-like sensor domain (PAS domain)"/>
    <property type="match status" value="1"/>
</dbReference>
<proteinExistence type="predicted"/>
<dbReference type="InterPro" id="IPR036097">
    <property type="entry name" value="HisK_dim/P_sf"/>
</dbReference>
<dbReference type="SUPFAM" id="SSF158472">
    <property type="entry name" value="HAMP domain-like"/>
    <property type="match status" value="1"/>
</dbReference>
<dbReference type="AlphaFoldDB" id="A0A935K099"/>
<evidence type="ECO:0000256" key="12">
    <source>
        <dbReference type="ARBA" id="ARBA00023136"/>
    </source>
</evidence>
<dbReference type="CDD" id="cd17546">
    <property type="entry name" value="REC_hyHK_CKI1_RcsC-like"/>
    <property type="match status" value="1"/>
</dbReference>
<dbReference type="SMART" id="SM00388">
    <property type="entry name" value="HisKA"/>
    <property type="match status" value="1"/>
</dbReference>
<dbReference type="Gene3D" id="3.30.565.10">
    <property type="entry name" value="Histidine kinase-like ATPase, C-terminal domain"/>
    <property type="match status" value="1"/>
</dbReference>
<dbReference type="InterPro" id="IPR036890">
    <property type="entry name" value="HATPase_C_sf"/>
</dbReference>
<feature type="modified residue" description="4-aspartylphosphate" evidence="15">
    <location>
        <position position="860"/>
    </location>
</feature>
<feature type="domain" description="PAC" evidence="20">
    <location>
        <begin position="469"/>
        <end position="521"/>
    </location>
</feature>
<dbReference type="SMART" id="SM00387">
    <property type="entry name" value="HATPase_c"/>
    <property type="match status" value="1"/>
</dbReference>
<dbReference type="Proteomes" id="UP000739411">
    <property type="component" value="Unassembled WGS sequence"/>
</dbReference>
<evidence type="ECO:0000256" key="8">
    <source>
        <dbReference type="ARBA" id="ARBA00022777"/>
    </source>
</evidence>
<dbReference type="GO" id="GO:0000155">
    <property type="term" value="F:phosphorelay sensor kinase activity"/>
    <property type="evidence" value="ECO:0007669"/>
    <property type="project" value="InterPro"/>
</dbReference>
<feature type="transmembrane region" description="Helical" evidence="16">
    <location>
        <begin position="302"/>
        <end position="321"/>
    </location>
</feature>
<dbReference type="PANTHER" id="PTHR45339">
    <property type="entry name" value="HYBRID SIGNAL TRANSDUCTION HISTIDINE KINASE J"/>
    <property type="match status" value="1"/>
</dbReference>
<dbReference type="InterPro" id="IPR011006">
    <property type="entry name" value="CheY-like_superfamily"/>
</dbReference>
<sequence length="933" mass="103041">MTSSFAARIVAYFATLFLVAMGTLFTLWLYGFPAIGLQGASSQKLTEAMRVLELSANHLREVLDANIAERRGDMLVISENRVIAEDLFHKNPNLQANLERVFQRTQRAYPDRYQLMQLLDPASGEIVAASDSREKGSRFSNRDLLERASAPGISEMIEQFDGKEGTTLAILRQIHAPDPDGYPNGKLVGILFALLEPSSLLGESAQVTAPGSSKPGTTLLFDTEGRLLAQYTANKVIAADYKLSEQVATGFEGSMIDKDHQGNEALFVYRHFPLAGAKGWTLLHTQIVDDALIQLKDDTSRLIAVGLLLTLLALSLILLAARRLTRPLNTLADISLRFGQGDLTIRAVLPEKTRSTELLTLTNSFNQMADNIQQSHNNLENQVNERTAALAHERDLVHNYLNIAEVMLVALDQAGRITMINRKGAEILGAPVESLIGMDWFSNFLPARDQNAVHHVYDRLMSGKVDAIGRHENNIINSRQETLLIAWNNSLLKDDKGRIIGTLSSGEDVTQRRLAENQLQRYRDHLEEVVNERTAALAIAKEIAESASRAKSTFLANMSHELRTPMNAIIGLTYLLSRQNVDDTQRNKFEKITTSATHLLQLLNDILDLSKIEAEKLTLENTDFVLGAIFSNLYSLSAEQAERKNLRLTTDVPEYIASRHLLGDPVRLQQILLNLVSNAIKFTERGSVSAQARLVQENAAGCVIEFLISDTGIGISPEAQGRLFTAFEQADGSTTRKYGGTGLGLTISQQLAQLMGGKISVSSDTGTGSTFSFSIPFASCESTHSLNISSTKQNVSKPEQELIRRFKGTRVLLAEDDLINQEVARAIIEEPLGFILDTADNGLQAVDMVAREKYDLILMDMQMPEMDGVTAAGLIRTQPGYALTPILAMTANAFEEDRRLCMAVGMNDFIVKPVDPDMLYATLLRWLEKSRLD</sequence>
<protein>
    <recommendedName>
        <fullName evidence="14">Virulence sensor protein BvgS</fullName>
        <ecNumber evidence="3">2.7.13.3</ecNumber>
    </recommendedName>
</protein>
<dbReference type="FunFam" id="3.30.565.10:FF:000010">
    <property type="entry name" value="Sensor histidine kinase RcsC"/>
    <property type="match status" value="1"/>
</dbReference>
<dbReference type="Gene3D" id="6.10.340.10">
    <property type="match status" value="1"/>
</dbReference>
<evidence type="ECO:0000256" key="6">
    <source>
        <dbReference type="ARBA" id="ARBA00022692"/>
    </source>
</evidence>
<dbReference type="CDD" id="cd16922">
    <property type="entry name" value="HATPase_EvgS-ArcB-TorS-like"/>
    <property type="match status" value="1"/>
</dbReference>
<accession>A0A935K099</accession>
<gene>
    <name evidence="22" type="ORF">IPJ38_19215</name>
</gene>
<dbReference type="SUPFAM" id="SSF52172">
    <property type="entry name" value="CheY-like"/>
    <property type="match status" value="1"/>
</dbReference>
<dbReference type="EC" id="2.7.13.3" evidence="3"/>
<evidence type="ECO:0000259" key="17">
    <source>
        <dbReference type="PROSITE" id="PS50109"/>
    </source>
</evidence>
<dbReference type="GO" id="GO:0005524">
    <property type="term" value="F:ATP binding"/>
    <property type="evidence" value="ECO:0007669"/>
    <property type="project" value="UniProtKB-KW"/>
</dbReference>
<dbReference type="InterPro" id="IPR004358">
    <property type="entry name" value="Sig_transdc_His_kin-like_C"/>
</dbReference>
<comment type="catalytic activity">
    <reaction evidence="1">
        <text>ATP + protein L-histidine = ADP + protein N-phospho-L-histidine.</text>
        <dbReference type="EC" id="2.7.13.3"/>
    </reaction>
</comment>
<dbReference type="InterPro" id="IPR035965">
    <property type="entry name" value="PAS-like_dom_sf"/>
</dbReference>
<keyword evidence="10 16" id="KW-1133">Transmembrane helix</keyword>
<dbReference type="Pfam" id="PF08448">
    <property type="entry name" value="PAS_4"/>
    <property type="match status" value="1"/>
</dbReference>
<dbReference type="InterPro" id="IPR001789">
    <property type="entry name" value="Sig_transdc_resp-reg_receiver"/>
</dbReference>
<feature type="domain" description="HAMP" evidence="21">
    <location>
        <begin position="322"/>
        <end position="377"/>
    </location>
</feature>
<dbReference type="PRINTS" id="PR00344">
    <property type="entry name" value="BCTRLSENSOR"/>
</dbReference>
<dbReference type="Gene3D" id="1.10.287.130">
    <property type="match status" value="1"/>
</dbReference>
<evidence type="ECO:0000313" key="23">
    <source>
        <dbReference type="Proteomes" id="UP000739411"/>
    </source>
</evidence>
<keyword evidence="8" id="KW-0418">Kinase</keyword>
<feature type="domain" description="Histidine kinase" evidence="17">
    <location>
        <begin position="557"/>
        <end position="779"/>
    </location>
</feature>
<evidence type="ECO:0000256" key="15">
    <source>
        <dbReference type="PROSITE-ProRule" id="PRU00169"/>
    </source>
</evidence>
<name>A0A935K099_9RHOO</name>
<dbReference type="PROSITE" id="PS50112">
    <property type="entry name" value="PAS"/>
    <property type="match status" value="1"/>
</dbReference>
<evidence type="ECO:0000259" key="20">
    <source>
        <dbReference type="PROSITE" id="PS50113"/>
    </source>
</evidence>
<dbReference type="SUPFAM" id="SSF55874">
    <property type="entry name" value="ATPase domain of HSP90 chaperone/DNA topoisomerase II/histidine kinase"/>
    <property type="match status" value="1"/>
</dbReference>
<dbReference type="FunFam" id="1.10.287.130:FF:000004">
    <property type="entry name" value="Ethylene receptor 1"/>
    <property type="match status" value="1"/>
</dbReference>
<keyword evidence="4 15" id="KW-0597">Phosphoprotein</keyword>
<evidence type="ECO:0000256" key="5">
    <source>
        <dbReference type="ARBA" id="ARBA00022679"/>
    </source>
</evidence>
<dbReference type="Pfam" id="PF00672">
    <property type="entry name" value="HAMP"/>
    <property type="match status" value="1"/>
</dbReference>
<dbReference type="InterPro" id="IPR013656">
    <property type="entry name" value="PAS_4"/>
</dbReference>
<evidence type="ECO:0000256" key="14">
    <source>
        <dbReference type="ARBA" id="ARBA00070152"/>
    </source>
</evidence>
<keyword evidence="12 16" id="KW-0472">Membrane</keyword>
<comment type="subcellular location">
    <subcellularLocation>
        <location evidence="2">Membrane</location>
    </subcellularLocation>
</comment>
<evidence type="ECO:0000256" key="10">
    <source>
        <dbReference type="ARBA" id="ARBA00022989"/>
    </source>
</evidence>
<dbReference type="Pfam" id="PF02518">
    <property type="entry name" value="HATPase_c"/>
    <property type="match status" value="1"/>
</dbReference>
<dbReference type="PROSITE" id="PS50109">
    <property type="entry name" value="HIS_KIN"/>
    <property type="match status" value="1"/>
</dbReference>
<dbReference type="CDD" id="cd00082">
    <property type="entry name" value="HisKA"/>
    <property type="match status" value="1"/>
</dbReference>
<dbReference type="PROSITE" id="PS50110">
    <property type="entry name" value="RESPONSE_REGULATORY"/>
    <property type="match status" value="1"/>
</dbReference>
<feature type="transmembrane region" description="Helical" evidence="16">
    <location>
        <begin position="6"/>
        <end position="30"/>
    </location>
</feature>
<dbReference type="Gene3D" id="3.30.450.20">
    <property type="entry name" value="PAS domain"/>
    <property type="match status" value="1"/>
</dbReference>
<evidence type="ECO:0000259" key="18">
    <source>
        <dbReference type="PROSITE" id="PS50110"/>
    </source>
</evidence>
<dbReference type="InterPro" id="IPR000014">
    <property type="entry name" value="PAS"/>
</dbReference>
<comment type="function">
    <text evidence="13">Member of the two-component regulatory system BvgS/BvgA. Phosphorylates BvgA via a four-step phosphorelay in response to environmental signals.</text>
</comment>
<dbReference type="EMBL" id="JADJMS010000047">
    <property type="protein sequence ID" value="MBK7416902.1"/>
    <property type="molecule type" value="Genomic_DNA"/>
</dbReference>